<evidence type="ECO:0000256" key="1">
    <source>
        <dbReference type="ARBA" id="ARBA00008950"/>
    </source>
</evidence>
<dbReference type="Proteomes" id="UP001207918">
    <property type="component" value="Unassembled WGS sequence"/>
</dbReference>
<proteinExistence type="inferred from homology"/>
<dbReference type="InterPro" id="IPR020935">
    <property type="entry name" value="PdiEstase_YfcE_CS"/>
</dbReference>
<dbReference type="EC" id="3.1.4.-" evidence="4"/>
<dbReference type="EMBL" id="JAGGJA010000007">
    <property type="protein sequence ID" value="MCW9707625.1"/>
    <property type="molecule type" value="Genomic_DNA"/>
</dbReference>
<comment type="similarity">
    <text evidence="1 4">Belongs to the metallophosphoesterase superfamily. YfcE family.</text>
</comment>
<dbReference type="RefSeq" id="WP_265766413.1">
    <property type="nucleotide sequence ID" value="NZ_JAGGJA010000007.1"/>
</dbReference>
<dbReference type="PROSITE" id="PS01269">
    <property type="entry name" value="UPF0025"/>
    <property type="match status" value="1"/>
</dbReference>
<comment type="caution">
    <text evidence="6">The sequence shown here is derived from an EMBL/GenBank/DDBJ whole genome shotgun (WGS) entry which is preliminary data.</text>
</comment>
<evidence type="ECO:0000313" key="7">
    <source>
        <dbReference type="Proteomes" id="UP001207918"/>
    </source>
</evidence>
<dbReference type="InterPro" id="IPR024654">
    <property type="entry name" value="Calcineurin-like_PHP_lpxH"/>
</dbReference>
<dbReference type="CDD" id="cd00841">
    <property type="entry name" value="MPP_YfcE"/>
    <property type="match status" value="1"/>
</dbReference>
<dbReference type="InterPro" id="IPR041802">
    <property type="entry name" value="MPP_YfcE"/>
</dbReference>
<evidence type="ECO:0000256" key="3">
    <source>
        <dbReference type="ARBA" id="ARBA00022801"/>
    </source>
</evidence>
<protein>
    <recommendedName>
        <fullName evidence="4">Phosphoesterase</fullName>
        <ecNumber evidence="4">3.1.4.-</ecNumber>
    </recommendedName>
</protein>
<evidence type="ECO:0000313" key="6">
    <source>
        <dbReference type="EMBL" id="MCW9707625.1"/>
    </source>
</evidence>
<sequence>MLIGLISDSHDHIPHAEKTARIFKDRKVELVLHAGDYCSPFMIPVFKGVPLKGVFGNNDGDKYLLMKKFQSIGAELMGSFGDITVDERRIALYHGTDVPITEALEQSGNFDVVITGHTHQKKQERISGTLSINPGTAHGFGEEASIALLNTSSLEVEFVDLS</sequence>
<evidence type="ECO:0000259" key="5">
    <source>
        <dbReference type="Pfam" id="PF12850"/>
    </source>
</evidence>
<keyword evidence="7" id="KW-1185">Reference proteome</keyword>
<dbReference type="InterPro" id="IPR029052">
    <property type="entry name" value="Metallo-depent_PP-like"/>
</dbReference>
<organism evidence="6 7">
    <name type="scientific">Fodinibius salsisoli</name>
    <dbReference type="NCBI Taxonomy" id="2820877"/>
    <lineage>
        <taxon>Bacteria</taxon>
        <taxon>Pseudomonadati</taxon>
        <taxon>Balneolota</taxon>
        <taxon>Balneolia</taxon>
        <taxon>Balneolales</taxon>
        <taxon>Balneolaceae</taxon>
        <taxon>Fodinibius</taxon>
    </lineage>
</organism>
<evidence type="ECO:0000256" key="2">
    <source>
        <dbReference type="ARBA" id="ARBA00022723"/>
    </source>
</evidence>
<dbReference type="NCBIfam" id="TIGR00040">
    <property type="entry name" value="yfcE"/>
    <property type="match status" value="1"/>
</dbReference>
<accession>A0ABT3PP46</accession>
<dbReference type="PANTHER" id="PTHR43165">
    <property type="entry name" value="METALLOPHOSPHOESTERASE"/>
    <property type="match status" value="1"/>
</dbReference>
<comment type="cofactor">
    <cofactor evidence="4">
        <name>a divalent metal cation</name>
        <dbReference type="ChEBI" id="CHEBI:60240"/>
    </cofactor>
</comment>
<gene>
    <name evidence="6" type="ORF">J6I44_12230</name>
</gene>
<dbReference type="Gene3D" id="3.60.21.10">
    <property type="match status" value="1"/>
</dbReference>
<evidence type="ECO:0000256" key="4">
    <source>
        <dbReference type="RuleBase" id="RU362039"/>
    </source>
</evidence>
<dbReference type="PANTHER" id="PTHR43165:SF1">
    <property type="entry name" value="PHOSPHODIESTERASE MJ0936"/>
    <property type="match status" value="1"/>
</dbReference>
<feature type="domain" description="Calcineurin-like phosphoesterase" evidence="5">
    <location>
        <begin position="1"/>
        <end position="152"/>
    </location>
</feature>
<dbReference type="Pfam" id="PF12850">
    <property type="entry name" value="Metallophos_2"/>
    <property type="match status" value="1"/>
</dbReference>
<dbReference type="SUPFAM" id="SSF56300">
    <property type="entry name" value="Metallo-dependent phosphatases"/>
    <property type="match status" value="1"/>
</dbReference>
<keyword evidence="3" id="KW-0378">Hydrolase</keyword>
<keyword evidence="2 4" id="KW-0479">Metal-binding</keyword>
<dbReference type="InterPro" id="IPR000979">
    <property type="entry name" value="Phosphodiesterase_MJ0936/Vps29"/>
</dbReference>
<reference evidence="6 7" key="1">
    <citation type="submission" date="2021-03" db="EMBL/GenBank/DDBJ databases">
        <title>Aliifodinibius sp. nov., a new bacterium isolated from saline soil.</title>
        <authorList>
            <person name="Galisteo C."/>
            <person name="De La Haba R."/>
            <person name="Sanchez-Porro C."/>
            <person name="Ventosa A."/>
        </authorList>
    </citation>
    <scope>NUCLEOTIDE SEQUENCE [LARGE SCALE GENOMIC DNA]</scope>
    <source>
        <strain evidence="6 7">1BSP15-2V2</strain>
    </source>
</reference>
<name>A0ABT3PP46_9BACT</name>
<dbReference type="InterPro" id="IPR053193">
    <property type="entry name" value="MetalloPDE_YfcE-like"/>
</dbReference>